<dbReference type="OrthoDB" id="9796962at2"/>
<gene>
    <name evidence="2" type="ORF">EOK75_07435</name>
</gene>
<evidence type="ECO:0000256" key="1">
    <source>
        <dbReference type="SAM" id="SignalP"/>
    </source>
</evidence>
<evidence type="ECO:0000313" key="3">
    <source>
        <dbReference type="Proteomes" id="UP000298631"/>
    </source>
</evidence>
<dbReference type="AlphaFoldDB" id="A0A4P8EEU0"/>
<keyword evidence="3" id="KW-1185">Reference proteome</keyword>
<dbReference type="KEGG" id="pseb:EOK75_07435"/>
<dbReference type="PANTHER" id="PTHR36302">
    <property type="entry name" value="BLR7088 PROTEIN"/>
    <property type="match status" value="1"/>
</dbReference>
<dbReference type="RefSeq" id="WP_137193287.1">
    <property type="nucleotide sequence ID" value="NZ_CP039964.1"/>
</dbReference>
<dbReference type="Gene3D" id="2.60.40.1890">
    <property type="entry name" value="PCu(A)C copper chaperone"/>
    <property type="match status" value="1"/>
</dbReference>
<dbReference type="EMBL" id="CP039964">
    <property type="protein sequence ID" value="QCO55591.1"/>
    <property type="molecule type" value="Genomic_DNA"/>
</dbReference>
<accession>A0A4P8EEU0</accession>
<dbReference type="InterPro" id="IPR058248">
    <property type="entry name" value="Lxx211020-like"/>
</dbReference>
<dbReference type="Proteomes" id="UP000298631">
    <property type="component" value="Chromosome"/>
</dbReference>
<name>A0A4P8EEU0_9RHOB</name>
<dbReference type="SUPFAM" id="SSF110087">
    <property type="entry name" value="DR1885-like metal-binding protein"/>
    <property type="match status" value="1"/>
</dbReference>
<protein>
    <submittedName>
        <fullName evidence="2">Copper chaperone PCu(A)C</fullName>
    </submittedName>
</protein>
<dbReference type="PROSITE" id="PS51257">
    <property type="entry name" value="PROKAR_LIPOPROTEIN"/>
    <property type="match status" value="1"/>
</dbReference>
<dbReference type="InterPro" id="IPR036182">
    <property type="entry name" value="PCuAC_sf"/>
</dbReference>
<proteinExistence type="predicted"/>
<sequence>MKTTVLALSLLFAAPMAQACETFTIGDISAQNAWSRASIGTGRPAVLYLEITNNGTSDDALLGLTTPAASMPMLHETTVTDGVAAMPHAASIPVPAGETVALLPGGFHGMLMGLTDPLVEGQTFPITLTFEQAGNLDVTVDILSMRAKGAACDDAR</sequence>
<dbReference type="InterPro" id="IPR007410">
    <property type="entry name" value="LpqE-like"/>
</dbReference>
<evidence type="ECO:0000313" key="2">
    <source>
        <dbReference type="EMBL" id="QCO55591.1"/>
    </source>
</evidence>
<organism evidence="2 3">
    <name type="scientific">Pseudorhodobacter turbinis</name>
    <dbReference type="NCBI Taxonomy" id="2500533"/>
    <lineage>
        <taxon>Bacteria</taxon>
        <taxon>Pseudomonadati</taxon>
        <taxon>Pseudomonadota</taxon>
        <taxon>Alphaproteobacteria</taxon>
        <taxon>Rhodobacterales</taxon>
        <taxon>Paracoccaceae</taxon>
        <taxon>Pseudorhodobacter</taxon>
    </lineage>
</organism>
<feature type="chain" id="PRO_5020495749" evidence="1">
    <location>
        <begin position="20"/>
        <end position="156"/>
    </location>
</feature>
<dbReference type="PANTHER" id="PTHR36302:SF1">
    <property type="entry name" value="COPPER CHAPERONE PCU(A)C"/>
    <property type="match status" value="1"/>
</dbReference>
<reference evidence="2 3" key="1">
    <citation type="submission" date="2019-05" db="EMBL/GenBank/DDBJ databases">
        <title>Pseudorhodobacter turbinis sp. nov., isolated from the gut of the Korean turban shell.</title>
        <authorList>
            <person name="Jeong Y.-S."/>
            <person name="Kang W.-R."/>
            <person name="Bae J.-W."/>
        </authorList>
    </citation>
    <scope>NUCLEOTIDE SEQUENCE [LARGE SCALE GENOMIC DNA]</scope>
    <source>
        <strain evidence="2 3">S12M18</strain>
    </source>
</reference>
<dbReference type="Pfam" id="PF04314">
    <property type="entry name" value="PCuAC"/>
    <property type="match status" value="1"/>
</dbReference>
<feature type="signal peptide" evidence="1">
    <location>
        <begin position="1"/>
        <end position="19"/>
    </location>
</feature>
<keyword evidence="1" id="KW-0732">Signal</keyword>